<dbReference type="EMBL" id="ML120415">
    <property type="protein sequence ID" value="RPA96368.1"/>
    <property type="molecule type" value="Genomic_DNA"/>
</dbReference>
<sequence>MPTTLQPTPLPEPRIGILEDWLTRTEQAVRAKGQLGSLSEARGQVRLSWMTIKIWLMGVDDTDWHSEGLALSRQFDSEIEREGGEPLSHQEIMREEALEVGRRRRECVGKDAEWEYQIEDEMDEVGREGGGGSGSDLTLGTSVQGDVTGILSATESQEKRKIKEDKKKPWVGGEGRRKRKAAMRRRKMEELRREPETKTEGGSIA</sequence>
<evidence type="ECO:0000313" key="2">
    <source>
        <dbReference type="EMBL" id="RPA96368.1"/>
    </source>
</evidence>
<keyword evidence="3" id="KW-1185">Reference proteome</keyword>
<protein>
    <submittedName>
        <fullName evidence="2">Uncharacterized protein</fullName>
    </submittedName>
</protein>
<accession>A0A3N4JH98</accession>
<evidence type="ECO:0000313" key="3">
    <source>
        <dbReference type="Proteomes" id="UP000276215"/>
    </source>
</evidence>
<feature type="compositionally biased region" description="Basic and acidic residues" evidence="1">
    <location>
        <begin position="156"/>
        <end position="168"/>
    </location>
</feature>
<feature type="region of interest" description="Disordered" evidence="1">
    <location>
        <begin position="151"/>
        <end position="205"/>
    </location>
</feature>
<name>A0A3N4JH98_9PEZI</name>
<proteinExistence type="predicted"/>
<gene>
    <name evidence="2" type="ORF">L873DRAFT_1791700</name>
</gene>
<dbReference type="Proteomes" id="UP000276215">
    <property type="component" value="Unassembled WGS sequence"/>
</dbReference>
<feature type="region of interest" description="Disordered" evidence="1">
    <location>
        <begin position="125"/>
        <end position="144"/>
    </location>
</feature>
<feature type="compositionally biased region" description="Basic and acidic residues" evidence="1">
    <location>
        <begin position="187"/>
        <end position="199"/>
    </location>
</feature>
<evidence type="ECO:0000256" key="1">
    <source>
        <dbReference type="SAM" id="MobiDB-lite"/>
    </source>
</evidence>
<organism evidence="2 3">
    <name type="scientific">Choiromyces venosus 120613-1</name>
    <dbReference type="NCBI Taxonomy" id="1336337"/>
    <lineage>
        <taxon>Eukaryota</taxon>
        <taxon>Fungi</taxon>
        <taxon>Dikarya</taxon>
        <taxon>Ascomycota</taxon>
        <taxon>Pezizomycotina</taxon>
        <taxon>Pezizomycetes</taxon>
        <taxon>Pezizales</taxon>
        <taxon>Tuberaceae</taxon>
        <taxon>Choiromyces</taxon>
    </lineage>
</organism>
<reference evidence="2 3" key="1">
    <citation type="journal article" date="2018" name="Nat. Ecol. Evol.">
        <title>Pezizomycetes genomes reveal the molecular basis of ectomycorrhizal truffle lifestyle.</title>
        <authorList>
            <person name="Murat C."/>
            <person name="Payen T."/>
            <person name="Noel B."/>
            <person name="Kuo A."/>
            <person name="Morin E."/>
            <person name="Chen J."/>
            <person name="Kohler A."/>
            <person name="Krizsan K."/>
            <person name="Balestrini R."/>
            <person name="Da Silva C."/>
            <person name="Montanini B."/>
            <person name="Hainaut M."/>
            <person name="Levati E."/>
            <person name="Barry K.W."/>
            <person name="Belfiori B."/>
            <person name="Cichocki N."/>
            <person name="Clum A."/>
            <person name="Dockter R.B."/>
            <person name="Fauchery L."/>
            <person name="Guy J."/>
            <person name="Iotti M."/>
            <person name="Le Tacon F."/>
            <person name="Lindquist E.A."/>
            <person name="Lipzen A."/>
            <person name="Malagnac F."/>
            <person name="Mello A."/>
            <person name="Molinier V."/>
            <person name="Miyauchi S."/>
            <person name="Poulain J."/>
            <person name="Riccioni C."/>
            <person name="Rubini A."/>
            <person name="Sitrit Y."/>
            <person name="Splivallo R."/>
            <person name="Traeger S."/>
            <person name="Wang M."/>
            <person name="Zifcakova L."/>
            <person name="Wipf D."/>
            <person name="Zambonelli A."/>
            <person name="Paolocci F."/>
            <person name="Nowrousian M."/>
            <person name="Ottonello S."/>
            <person name="Baldrian P."/>
            <person name="Spatafora J.W."/>
            <person name="Henrissat B."/>
            <person name="Nagy L.G."/>
            <person name="Aury J.M."/>
            <person name="Wincker P."/>
            <person name="Grigoriev I.V."/>
            <person name="Bonfante P."/>
            <person name="Martin F.M."/>
        </authorList>
    </citation>
    <scope>NUCLEOTIDE SEQUENCE [LARGE SCALE GENOMIC DNA]</scope>
    <source>
        <strain evidence="2 3">120613-1</strain>
    </source>
</reference>
<feature type="compositionally biased region" description="Basic residues" evidence="1">
    <location>
        <begin position="176"/>
        <end position="186"/>
    </location>
</feature>
<dbReference type="AlphaFoldDB" id="A0A3N4JH98"/>